<keyword evidence="4" id="KW-1185">Reference proteome</keyword>
<evidence type="ECO:0000313" key="4">
    <source>
        <dbReference type="Proteomes" id="UP000092460"/>
    </source>
</evidence>
<dbReference type="AlphaFoldDB" id="A0A1B0C584"/>
<dbReference type="EMBL" id="JXJN01025887">
    <property type="status" value="NOT_ANNOTATED_CDS"/>
    <property type="molecule type" value="Genomic_DNA"/>
</dbReference>
<organism evidence="3 4">
    <name type="scientific">Glossina palpalis gambiensis</name>
    <dbReference type="NCBI Taxonomy" id="67801"/>
    <lineage>
        <taxon>Eukaryota</taxon>
        <taxon>Metazoa</taxon>
        <taxon>Ecdysozoa</taxon>
        <taxon>Arthropoda</taxon>
        <taxon>Hexapoda</taxon>
        <taxon>Insecta</taxon>
        <taxon>Pterygota</taxon>
        <taxon>Neoptera</taxon>
        <taxon>Endopterygota</taxon>
        <taxon>Diptera</taxon>
        <taxon>Brachycera</taxon>
        <taxon>Muscomorpha</taxon>
        <taxon>Hippoboscoidea</taxon>
        <taxon>Glossinidae</taxon>
        <taxon>Glossina</taxon>
    </lineage>
</organism>
<dbReference type="Pfam" id="PF11708">
    <property type="entry name" value="Slu7"/>
    <property type="match status" value="1"/>
</dbReference>
<dbReference type="STRING" id="67801.A0A1B0C584"/>
<dbReference type="InterPro" id="IPR021715">
    <property type="entry name" value="Slu7_dom"/>
</dbReference>
<evidence type="ECO:0000256" key="1">
    <source>
        <dbReference type="SAM" id="MobiDB-lite"/>
    </source>
</evidence>
<dbReference type="EMBL" id="JXJN01025888">
    <property type="status" value="NOT_ANNOTATED_CDS"/>
    <property type="molecule type" value="Genomic_DNA"/>
</dbReference>
<dbReference type="Proteomes" id="UP000092460">
    <property type="component" value="Unassembled WGS sequence"/>
</dbReference>
<protein>
    <recommendedName>
        <fullName evidence="2">Pre-mRNA-splicing factor SLU7 domain-containing protein</fullName>
    </recommendedName>
</protein>
<reference evidence="4" key="1">
    <citation type="submission" date="2015-01" db="EMBL/GenBank/DDBJ databases">
        <authorList>
            <person name="Aksoy S."/>
            <person name="Warren W."/>
            <person name="Wilson R.K."/>
        </authorList>
    </citation>
    <scope>NUCLEOTIDE SEQUENCE [LARGE SCALE GENOMIC DNA]</scope>
    <source>
        <strain evidence="4">IAEA</strain>
    </source>
</reference>
<evidence type="ECO:0000313" key="3">
    <source>
        <dbReference type="EnsemblMetazoa" id="GPPI049491-PA"/>
    </source>
</evidence>
<evidence type="ECO:0000259" key="2">
    <source>
        <dbReference type="Pfam" id="PF11708"/>
    </source>
</evidence>
<accession>A0A1B0C584</accession>
<sequence length="120" mass="14589">MSEPPSLQTKGRGSDIYEKRDRWSSYDPANHREIIEEYEKVEEAKRQLKAEKLKNGKLMRFWMRSHRRKENYIRRPDMINKLMEARGMLKSDKLKSHNRERGNAFLFSLLISRQLPRYYV</sequence>
<proteinExistence type="predicted"/>
<feature type="compositionally biased region" description="Polar residues" evidence="1">
    <location>
        <begin position="1"/>
        <end position="11"/>
    </location>
</feature>
<dbReference type="EnsemblMetazoa" id="GPPI049491-RA">
    <property type="protein sequence ID" value="GPPI049491-PA"/>
    <property type="gene ID" value="GPPI049491"/>
</dbReference>
<feature type="domain" description="Pre-mRNA-splicing factor SLU7" evidence="2">
    <location>
        <begin position="18"/>
        <end position="66"/>
    </location>
</feature>
<feature type="compositionally biased region" description="Basic and acidic residues" evidence="1">
    <location>
        <begin position="12"/>
        <end position="23"/>
    </location>
</feature>
<feature type="region of interest" description="Disordered" evidence="1">
    <location>
        <begin position="1"/>
        <end position="23"/>
    </location>
</feature>
<name>A0A1B0C584_9MUSC</name>
<dbReference type="VEuPathDB" id="VectorBase:GPPI049491"/>
<reference evidence="3" key="2">
    <citation type="submission" date="2020-05" db="UniProtKB">
        <authorList>
            <consortium name="EnsemblMetazoa"/>
        </authorList>
    </citation>
    <scope>IDENTIFICATION</scope>
    <source>
        <strain evidence="3">IAEA</strain>
    </source>
</reference>